<evidence type="ECO:0000256" key="1">
    <source>
        <dbReference type="SAM" id="MobiDB-lite"/>
    </source>
</evidence>
<dbReference type="Gramene" id="TVU10574">
    <property type="protein sequence ID" value="TVU10574"/>
    <property type="gene ID" value="EJB05_44115"/>
</dbReference>
<evidence type="ECO:0000313" key="2">
    <source>
        <dbReference type="EMBL" id="TVU10574.1"/>
    </source>
</evidence>
<proteinExistence type="predicted"/>
<feature type="region of interest" description="Disordered" evidence="1">
    <location>
        <begin position="1"/>
        <end position="29"/>
    </location>
</feature>
<dbReference type="EMBL" id="RWGY01000039">
    <property type="protein sequence ID" value="TVU10574.1"/>
    <property type="molecule type" value="Genomic_DNA"/>
</dbReference>
<dbReference type="AlphaFoldDB" id="A0A5J9TH17"/>
<comment type="caution">
    <text evidence="2">The sequence shown here is derived from an EMBL/GenBank/DDBJ whole genome shotgun (WGS) entry which is preliminary data.</text>
</comment>
<accession>A0A5J9TH17</accession>
<feature type="compositionally biased region" description="Polar residues" evidence="1">
    <location>
        <begin position="102"/>
        <end position="116"/>
    </location>
</feature>
<feature type="region of interest" description="Disordered" evidence="1">
    <location>
        <begin position="102"/>
        <end position="130"/>
    </location>
</feature>
<dbReference type="Proteomes" id="UP000324897">
    <property type="component" value="Chromosome 3"/>
</dbReference>
<reference evidence="2 3" key="1">
    <citation type="journal article" date="2019" name="Sci. Rep.">
        <title>A high-quality genome of Eragrostis curvula grass provides insights into Poaceae evolution and supports new strategies to enhance forage quality.</title>
        <authorList>
            <person name="Carballo J."/>
            <person name="Santos B.A.C.M."/>
            <person name="Zappacosta D."/>
            <person name="Garbus I."/>
            <person name="Selva J.P."/>
            <person name="Gallo C.A."/>
            <person name="Diaz A."/>
            <person name="Albertini E."/>
            <person name="Caccamo M."/>
            <person name="Echenique V."/>
        </authorList>
    </citation>
    <scope>NUCLEOTIDE SEQUENCE [LARGE SCALE GENOMIC DNA]</scope>
    <source>
        <strain evidence="3">cv. Victoria</strain>
        <tissue evidence="2">Leaf</tissue>
    </source>
</reference>
<gene>
    <name evidence="2" type="ORF">EJB05_44115</name>
</gene>
<sequence>MPRQQQACSEAKRLQDNNTNPTEAQEEDQELKLDIPVSWMGRIINIRAKKKAAPKQSSVAAASDSGAAPRIETAADDGLGLACCRSRFSSSTVSLSVRNDFSRTSSSMPVSKSMNGSEMVPGLAPPKAEKARASPLPPALYCQCTMPLGNTNMSPACSACAYTVPLRAASTRPTSSVPCVTSSSSDARGWMCGGFTAPGP</sequence>
<evidence type="ECO:0000313" key="3">
    <source>
        <dbReference type="Proteomes" id="UP000324897"/>
    </source>
</evidence>
<name>A0A5J9TH17_9POAL</name>
<organism evidence="2 3">
    <name type="scientific">Eragrostis curvula</name>
    <name type="common">weeping love grass</name>
    <dbReference type="NCBI Taxonomy" id="38414"/>
    <lineage>
        <taxon>Eukaryota</taxon>
        <taxon>Viridiplantae</taxon>
        <taxon>Streptophyta</taxon>
        <taxon>Embryophyta</taxon>
        <taxon>Tracheophyta</taxon>
        <taxon>Spermatophyta</taxon>
        <taxon>Magnoliopsida</taxon>
        <taxon>Liliopsida</taxon>
        <taxon>Poales</taxon>
        <taxon>Poaceae</taxon>
        <taxon>PACMAD clade</taxon>
        <taxon>Chloridoideae</taxon>
        <taxon>Eragrostideae</taxon>
        <taxon>Eragrostidinae</taxon>
        <taxon>Eragrostis</taxon>
    </lineage>
</organism>
<keyword evidence="3" id="KW-1185">Reference proteome</keyword>
<feature type="non-terminal residue" evidence="2">
    <location>
        <position position="1"/>
    </location>
</feature>
<protein>
    <submittedName>
        <fullName evidence="2">Uncharacterized protein</fullName>
    </submittedName>
</protein>